<sequence>MLSNGSGGVIQTRARATNELSHRSRVMHQSHPKRWQLPNILSLDAGAVAVLWASLYAHTCDHSLKLGTGIVLFLSVWLTYTADRLFDVRKRRRKQLLSARHQYTKQHQKALWKYWYIALTVNLIVAFTQLSATQLRYGFYLLGLCLIYTLLNQQLSKYCFPKEAVVATIFAGAIMSLTVPPQDWLLLLHLSCLFSVNCLLIGQNERSIDAAMRVRSLSTYSRSSTSVVTACFIATIPSCFSHSPVLLLATVISLGLLFIIHSVRRHVSIERYRILLDSSLLLAPSAILTIWVY</sequence>
<keyword evidence="3" id="KW-1185">Reference proteome</keyword>
<reference evidence="2 3" key="1">
    <citation type="journal article" date="2010" name="Stand. Genomic Sci.">
        <title>Complete genome sequence of Coraliomargarita akajimensis type strain (04OKA010-24).</title>
        <authorList>
            <person name="Mavromatis K."/>
            <person name="Abt B."/>
            <person name="Brambilla E."/>
            <person name="Lapidus A."/>
            <person name="Copeland A."/>
            <person name="Deshpande S."/>
            <person name="Nolan M."/>
            <person name="Lucas S."/>
            <person name="Tice H."/>
            <person name="Cheng J.F."/>
            <person name="Han C."/>
            <person name="Detter J.C."/>
            <person name="Woyke T."/>
            <person name="Goodwin L."/>
            <person name="Pitluck S."/>
            <person name="Held B."/>
            <person name="Brettin T."/>
            <person name="Tapia R."/>
            <person name="Ivanova N."/>
            <person name="Mikhailova N."/>
            <person name="Pati A."/>
            <person name="Liolios K."/>
            <person name="Chen A."/>
            <person name="Palaniappan K."/>
            <person name="Land M."/>
            <person name="Hauser L."/>
            <person name="Chang Y.J."/>
            <person name="Jeffries C.D."/>
            <person name="Rohde M."/>
            <person name="Goker M."/>
            <person name="Bristow J."/>
            <person name="Eisen J.A."/>
            <person name="Markowitz V."/>
            <person name="Hugenholtz P."/>
            <person name="Klenk H.P."/>
            <person name="Kyrpides N.C."/>
        </authorList>
    </citation>
    <scope>NUCLEOTIDE SEQUENCE [LARGE SCALE GENOMIC DNA]</scope>
    <source>
        <strain evidence="3">DSM 45221 / IAM 15411 / JCM 23193 / KCTC 12865</strain>
    </source>
</reference>
<keyword evidence="1" id="KW-1133">Transmembrane helix</keyword>
<feature type="transmembrane region" description="Helical" evidence="1">
    <location>
        <begin position="163"/>
        <end position="179"/>
    </location>
</feature>
<feature type="transmembrane region" description="Helical" evidence="1">
    <location>
        <begin position="37"/>
        <end position="58"/>
    </location>
</feature>
<feature type="transmembrane region" description="Helical" evidence="1">
    <location>
        <begin position="110"/>
        <end position="128"/>
    </location>
</feature>
<dbReference type="eggNOG" id="ENOG50331S2">
    <property type="taxonomic scope" value="Bacteria"/>
</dbReference>
<name>D5EJL2_CORAD</name>
<dbReference type="KEGG" id="caa:Caka_1592"/>
<protein>
    <recommendedName>
        <fullName evidence="4">UbiA prenyltransferase</fullName>
    </recommendedName>
</protein>
<feature type="transmembrane region" description="Helical" evidence="1">
    <location>
        <begin position="64"/>
        <end position="86"/>
    </location>
</feature>
<accession>D5EJL2</accession>
<dbReference type="AlphaFoldDB" id="D5EJL2"/>
<evidence type="ECO:0000256" key="1">
    <source>
        <dbReference type="SAM" id="Phobius"/>
    </source>
</evidence>
<evidence type="ECO:0008006" key="4">
    <source>
        <dbReference type="Google" id="ProtNLM"/>
    </source>
</evidence>
<feature type="transmembrane region" description="Helical" evidence="1">
    <location>
        <begin position="246"/>
        <end position="263"/>
    </location>
</feature>
<dbReference type="EMBL" id="CP001998">
    <property type="protein sequence ID" value="ADE54611.1"/>
    <property type="molecule type" value="Genomic_DNA"/>
</dbReference>
<feature type="transmembrane region" description="Helical" evidence="1">
    <location>
        <begin position="134"/>
        <end position="151"/>
    </location>
</feature>
<gene>
    <name evidence="2" type="ordered locus">Caka_1592</name>
</gene>
<keyword evidence="1" id="KW-0472">Membrane</keyword>
<evidence type="ECO:0000313" key="3">
    <source>
        <dbReference type="Proteomes" id="UP000000925"/>
    </source>
</evidence>
<dbReference type="HOGENOM" id="CLU_949012_0_0_0"/>
<evidence type="ECO:0000313" key="2">
    <source>
        <dbReference type="EMBL" id="ADE54611.1"/>
    </source>
</evidence>
<keyword evidence="1" id="KW-0812">Transmembrane</keyword>
<proteinExistence type="predicted"/>
<dbReference type="Proteomes" id="UP000000925">
    <property type="component" value="Chromosome"/>
</dbReference>
<organism evidence="2 3">
    <name type="scientific">Coraliomargarita akajimensis (strain DSM 45221 / IAM 15411 / JCM 23193 / KCTC 12865 / 04OKA010-24)</name>
    <dbReference type="NCBI Taxonomy" id="583355"/>
    <lineage>
        <taxon>Bacteria</taxon>
        <taxon>Pseudomonadati</taxon>
        <taxon>Verrucomicrobiota</taxon>
        <taxon>Opitutia</taxon>
        <taxon>Puniceicoccales</taxon>
        <taxon>Coraliomargaritaceae</taxon>
        <taxon>Coraliomargarita</taxon>
    </lineage>
</organism>